<evidence type="ECO:0000313" key="2">
    <source>
        <dbReference type="EMBL" id="EPY00305.1"/>
    </source>
</evidence>
<protein>
    <submittedName>
        <fullName evidence="2">Uncharacterized protein</fullName>
    </submittedName>
</protein>
<feature type="signal peptide" evidence="1">
    <location>
        <begin position="1"/>
        <end position="19"/>
    </location>
</feature>
<proteinExistence type="predicted"/>
<dbReference type="Proteomes" id="UP000015350">
    <property type="component" value="Unassembled WGS sequence"/>
</dbReference>
<name>S9TNX1_MAGFU</name>
<gene>
    <name evidence="2" type="ORF">K678_16750</name>
</gene>
<dbReference type="eggNOG" id="ENOG5033FY0">
    <property type="taxonomic scope" value="Bacteria"/>
</dbReference>
<keyword evidence="1" id="KW-0732">Signal</keyword>
<sequence length="90" mass="9403">MLASTILALAQVSAVTAIAAEDKSPGCAPGERIDGTTIESARAKFEKAGYRRVIALKKGCDSFWHGTATQDGQPIHVVLTPTGHVIVEGN</sequence>
<accession>S9TNX1</accession>
<organism evidence="2 3">
    <name type="scientific">Magnetospirillum fulvum MGU-K5</name>
    <dbReference type="NCBI Taxonomy" id="1316936"/>
    <lineage>
        <taxon>Bacteria</taxon>
        <taxon>Pseudomonadati</taxon>
        <taxon>Pseudomonadota</taxon>
        <taxon>Alphaproteobacteria</taxon>
        <taxon>Rhodospirillales</taxon>
        <taxon>Rhodospirillaceae</taxon>
        <taxon>Magnetospirillum</taxon>
    </lineage>
</organism>
<dbReference type="STRING" id="1316936.K678_16750"/>
<reference evidence="2 3" key="1">
    <citation type="submission" date="2013-04" db="EMBL/GenBank/DDBJ databases">
        <authorList>
            <person name="Kuznetsov B."/>
            <person name="Ivanovsky R."/>
        </authorList>
    </citation>
    <scope>NUCLEOTIDE SEQUENCE [LARGE SCALE GENOMIC DNA]</scope>
    <source>
        <strain evidence="2 3">MGU-K5</strain>
    </source>
</reference>
<feature type="chain" id="PRO_5004557434" evidence="1">
    <location>
        <begin position="20"/>
        <end position="90"/>
    </location>
</feature>
<evidence type="ECO:0000256" key="1">
    <source>
        <dbReference type="SAM" id="SignalP"/>
    </source>
</evidence>
<comment type="caution">
    <text evidence="2">The sequence shown here is derived from an EMBL/GenBank/DDBJ whole genome shotgun (WGS) entry which is preliminary data.</text>
</comment>
<dbReference type="AlphaFoldDB" id="S9TNX1"/>
<dbReference type="EMBL" id="AQPH01000111">
    <property type="protein sequence ID" value="EPY00305.1"/>
    <property type="molecule type" value="Genomic_DNA"/>
</dbReference>
<evidence type="ECO:0000313" key="3">
    <source>
        <dbReference type="Proteomes" id="UP000015350"/>
    </source>
</evidence>